<evidence type="ECO:0000259" key="2">
    <source>
        <dbReference type="SMART" id="SM00651"/>
    </source>
</evidence>
<gene>
    <name evidence="3" type="ORF">ABEB36_003717</name>
</gene>
<dbReference type="PANTHER" id="PTHR21415:SF1">
    <property type="entry name" value="U7 SNRNA-ASSOCIATED SM-LIKE PROTEIN LSM11"/>
    <property type="match status" value="1"/>
</dbReference>
<dbReference type="InterPro" id="IPR039267">
    <property type="entry name" value="Lsm11"/>
</dbReference>
<accession>A0ABD1F1H8</accession>
<feature type="compositionally biased region" description="Polar residues" evidence="1">
    <location>
        <begin position="1"/>
        <end position="16"/>
    </location>
</feature>
<protein>
    <recommendedName>
        <fullName evidence="2">Sm domain-containing protein</fullName>
    </recommendedName>
</protein>
<proteinExistence type="predicted"/>
<feature type="domain" description="Sm" evidence="2">
    <location>
        <begin position="115"/>
        <end position="231"/>
    </location>
</feature>
<organism evidence="3 4">
    <name type="scientific">Hypothenemus hampei</name>
    <name type="common">Coffee berry borer</name>
    <dbReference type="NCBI Taxonomy" id="57062"/>
    <lineage>
        <taxon>Eukaryota</taxon>
        <taxon>Metazoa</taxon>
        <taxon>Ecdysozoa</taxon>
        <taxon>Arthropoda</taxon>
        <taxon>Hexapoda</taxon>
        <taxon>Insecta</taxon>
        <taxon>Pterygota</taxon>
        <taxon>Neoptera</taxon>
        <taxon>Endopterygota</taxon>
        <taxon>Coleoptera</taxon>
        <taxon>Polyphaga</taxon>
        <taxon>Cucujiformia</taxon>
        <taxon>Curculionidae</taxon>
        <taxon>Scolytinae</taxon>
        <taxon>Hypothenemus</taxon>
    </lineage>
</organism>
<keyword evidence="4" id="KW-1185">Reference proteome</keyword>
<dbReference type="PANTHER" id="PTHR21415">
    <property type="entry name" value="U7 SNRNA-ASSOCIATED SM-LIKE PROTEIN LSM11"/>
    <property type="match status" value="1"/>
</dbReference>
<evidence type="ECO:0000313" key="3">
    <source>
        <dbReference type="EMBL" id="KAL1508897.1"/>
    </source>
</evidence>
<sequence>MADESGPSSDNLPNSEINDDEKTNLYSENFDPLVFLLSDKAKIPQPKAKVYDNVSKWYSNCNKSGNSENRRKKIEKMDQPVRRWQPHQLPVESKKPQRPRKNLFIKMENMQGPLATLRKYMEEKTRIKIVTRNATGVRGYCIAYLLAFDKHFNLVLSEVDEFWHRSIKFKKNPLFTDVPANEGTTKTKVISNNKIKIPKINSKQISKNTEECTRHVSQMMMRGENVVLIHKVEK</sequence>
<name>A0ABD1F1H8_HYPHA</name>
<dbReference type="SMART" id="SM00651">
    <property type="entry name" value="Sm"/>
    <property type="match status" value="1"/>
</dbReference>
<comment type="caution">
    <text evidence="3">The sequence shown here is derived from an EMBL/GenBank/DDBJ whole genome shotgun (WGS) entry which is preliminary data.</text>
</comment>
<dbReference type="EMBL" id="JBDJPC010000003">
    <property type="protein sequence ID" value="KAL1508897.1"/>
    <property type="molecule type" value="Genomic_DNA"/>
</dbReference>
<dbReference type="Gene3D" id="2.30.30.100">
    <property type="match status" value="1"/>
</dbReference>
<dbReference type="InterPro" id="IPR010920">
    <property type="entry name" value="LSM_dom_sf"/>
</dbReference>
<dbReference type="SUPFAM" id="SSF50182">
    <property type="entry name" value="Sm-like ribonucleoproteins"/>
    <property type="match status" value="1"/>
</dbReference>
<reference evidence="3 4" key="1">
    <citation type="submission" date="2024-05" db="EMBL/GenBank/DDBJ databases">
        <title>Genetic variation in Jamaican populations of the coffee berry borer (Hypothenemus hampei).</title>
        <authorList>
            <person name="Errbii M."/>
            <person name="Myrie A."/>
        </authorList>
    </citation>
    <scope>NUCLEOTIDE SEQUENCE [LARGE SCALE GENOMIC DNA]</scope>
    <source>
        <strain evidence="3">JA-Hopewell-2020-01-JO</strain>
        <tissue evidence="3">Whole body</tissue>
    </source>
</reference>
<feature type="region of interest" description="Disordered" evidence="1">
    <location>
        <begin position="1"/>
        <end position="23"/>
    </location>
</feature>
<dbReference type="AlphaFoldDB" id="A0ABD1F1H8"/>
<evidence type="ECO:0000313" key="4">
    <source>
        <dbReference type="Proteomes" id="UP001566132"/>
    </source>
</evidence>
<evidence type="ECO:0000256" key="1">
    <source>
        <dbReference type="SAM" id="MobiDB-lite"/>
    </source>
</evidence>
<dbReference type="Pfam" id="PF01423">
    <property type="entry name" value="LSM"/>
    <property type="match status" value="1"/>
</dbReference>
<dbReference type="Proteomes" id="UP001566132">
    <property type="component" value="Unassembled WGS sequence"/>
</dbReference>
<dbReference type="InterPro" id="IPR001163">
    <property type="entry name" value="Sm_dom_euk/arc"/>
</dbReference>